<gene>
    <name evidence="2" type="ORF">PHPALM_7454</name>
</gene>
<accession>A0A2P4YCA9</accession>
<feature type="signal peptide" evidence="1">
    <location>
        <begin position="1"/>
        <end position="22"/>
    </location>
</feature>
<dbReference type="Proteomes" id="UP000237271">
    <property type="component" value="Unassembled WGS sequence"/>
</dbReference>
<feature type="chain" id="PRO_5015174707" evidence="1">
    <location>
        <begin position="23"/>
        <end position="251"/>
    </location>
</feature>
<sequence length="251" mass="28010">MTATVNSTCFLVLLLLIATALASVGAGVPTLNHALGIDQNDIRFKRHLRMVDISPATREDYDTFEDRAFGTTTLKEVAEAGTKKFTEVAKNLISNAKLKLMPNTQLAANKLFISLKVDKVESNLLKSEQFKTWSTSVFKICNTNLEASNAAMVSTLTAQYGDEVLASMLAAAKEMPETRVVAVNMLRAQIDDWVARAIPADDVFRFLNLDKADKLLESPSLNRWIVYVTRVNKEDPYKLLFLDLAKRYNDE</sequence>
<dbReference type="OrthoDB" id="101245at2759"/>
<protein>
    <submittedName>
        <fullName evidence="2">Secreted RxLR effector peptide protein</fullName>
    </submittedName>
</protein>
<reference evidence="2 3" key="1">
    <citation type="journal article" date="2017" name="Genome Biol. Evol.">
        <title>Phytophthora megakarya and P. palmivora, closely related causal agents of cacao black pod rot, underwent increases in genome sizes and gene numbers by different mechanisms.</title>
        <authorList>
            <person name="Ali S.S."/>
            <person name="Shao J."/>
            <person name="Lary D.J."/>
            <person name="Kronmiller B."/>
            <person name="Shen D."/>
            <person name="Strem M.D."/>
            <person name="Amoako-Attah I."/>
            <person name="Akrofi A.Y."/>
            <person name="Begoude B.A."/>
            <person name="Ten Hoopen G.M."/>
            <person name="Coulibaly K."/>
            <person name="Kebe B.I."/>
            <person name="Melnick R.L."/>
            <person name="Guiltinan M.J."/>
            <person name="Tyler B.M."/>
            <person name="Meinhardt L.W."/>
            <person name="Bailey B.A."/>
        </authorList>
    </citation>
    <scope>NUCLEOTIDE SEQUENCE [LARGE SCALE GENOMIC DNA]</scope>
    <source>
        <strain evidence="3">sbr112.9</strain>
    </source>
</reference>
<keyword evidence="3" id="KW-1185">Reference proteome</keyword>
<organism evidence="2 3">
    <name type="scientific">Phytophthora palmivora</name>
    <dbReference type="NCBI Taxonomy" id="4796"/>
    <lineage>
        <taxon>Eukaryota</taxon>
        <taxon>Sar</taxon>
        <taxon>Stramenopiles</taxon>
        <taxon>Oomycota</taxon>
        <taxon>Peronosporomycetes</taxon>
        <taxon>Peronosporales</taxon>
        <taxon>Peronosporaceae</taxon>
        <taxon>Phytophthora</taxon>
    </lineage>
</organism>
<evidence type="ECO:0000313" key="2">
    <source>
        <dbReference type="EMBL" id="POM75445.1"/>
    </source>
</evidence>
<dbReference type="AlphaFoldDB" id="A0A2P4YCA9"/>
<proteinExistence type="predicted"/>
<feature type="non-terminal residue" evidence="2">
    <location>
        <position position="251"/>
    </location>
</feature>
<dbReference type="EMBL" id="NCKW01003822">
    <property type="protein sequence ID" value="POM75445.1"/>
    <property type="molecule type" value="Genomic_DNA"/>
</dbReference>
<evidence type="ECO:0000313" key="3">
    <source>
        <dbReference type="Proteomes" id="UP000237271"/>
    </source>
</evidence>
<comment type="caution">
    <text evidence="2">The sequence shown here is derived from an EMBL/GenBank/DDBJ whole genome shotgun (WGS) entry which is preliminary data.</text>
</comment>
<name>A0A2P4YCA9_9STRA</name>
<evidence type="ECO:0000256" key="1">
    <source>
        <dbReference type="SAM" id="SignalP"/>
    </source>
</evidence>
<keyword evidence="1" id="KW-0732">Signal</keyword>